<dbReference type="Gene3D" id="1.10.1370.20">
    <property type="entry name" value="Oligoendopeptidase f, C-terminal domain"/>
    <property type="match status" value="1"/>
</dbReference>
<dbReference type="AlphaFoldDB" id="A0A1Q2KYY2"/>
<dbReference type="InterPro" id="IPR004438">
    <property type="entry name" value="Peptidase_M3B"/>
</dbReference>
<evidence type="ECO:0000256" key="6">
    <source>
        <dbReference type="RuleBase" id="RU368091"/>
    </source>
</evidence>
<dbReference type="Pfam" id="PF08439">
    <property type="entry name" value="Peptidase_M3_N"/>
    <property type="match status" value="1"/>
</dbReference>
<evidence type="ECO:0000256" key="3">
    <source>
        <dbReference type="ARBA" id="ARBA00022801"/>
    </source>
</evidence>
<dbReference type="InterPro" id="IPR001567">
    <property type="entry name" value="Pept_M3A_M3B_dom"/>
</dbReference>
<dbReference type="GO" id="GO:0046872">
    <property type="term" value="F:metal ion binding"/>
    <property type="evidence" value="ECO:0007669"/>
    <property type="project" value="UniProtKB-UniRule"/>
</dbReference>
<keyword evidence="4 6" id="KW-0862">Zinc</keyword>
<dbReference type="InterPro" id="IPR034009">
    <property type="entry name" value="M3B_PepF_4"/>
</dbReference>
<dbReference type="CDD" id="cd09609">
    <property type="entry name" value="M3B_PepF"/>
    <property type="match status" value="1"/>
</dbReference>
<comment type="function">
    <text evidence="6">Has oligopeptidase activity and degrades a variety of small bioactive peptides.</text>
</comment>
<dbReference type="EC" id="3.4.24.-" evidence="6"/>
<evidence type="ECO:0000259" key="7">
    <source>
        <dbReference type="Pfam" id="PF01432"/>
    </source>
</evidence>
<keyword evidence="2 6" id="KW-0479">Metal-binding</keyword>
<dbReference type="RefSeq" id="WP_077589294.1">
    <property type="nucleotide sequence ID" value="NZ_CP019640.1"/>
</dbReference>
<dbReference type="EMBL" id="CP019640">
    <property type="protein sequence ID" value="AQQ53401.1"/>
    <property type="molecule type" value="Genomic_DNA"/>
</dbReference>
<dbReference type="OrthoDB" id="9766487at2"/>
<keyword evidence="3 6" id="KW-0378">Hydrolase</keyword>
<dbReference type="InterPro" id="IPR045090">
    <property type="entry name" value="Pept_M3A_M3B"/>
</dbReference>
<dbReference type="Gene3D" id="1.20.140.70">
    <property type="entry name" value="Oligopeptidase f, N-terminal domain"/>
    <property type="match status" value="1"/>
</dbReference>
<dbReference type="PANTHER" id="PTHR11804">
    <property type="entry name" value="PROTEASE M3 THIMET OLIGOPEPTIDASE-RELATED"/>
    <property type="match status" value="1"/>
</dbReference>
<keyword evidence="1 6" id="KW-0645">Protease</keyword>
<sequence length="603" mass="68565">MTNTKQRPLRSEVPEEQKWDLRAIFQSRDEWEKELTAIQGDTSTVTKFKGKLDENAKTLLDCLEAKEQLLQRLNLVTMYANLRQAMDNTDATRQKDSQRASQTDASVKASLAFVEAETISLPEETLDRFMEEEKELQSFRKYLRDLQARKPYTLTEETEETLAALGSLFNAPYTIYNRGKLSDMEFEPFADEEGNEVPLSFGAYASNFSTSPSKTVRRNAYKAFNKGLERYKHTFAATYATQVNHEVTTARLRGYDSATDMLLQGQRVTDEMYHNQLDVIQQELAPHMRKYAELKRRVLGLETMTFADLKAPLDPDFEIEMDFEEAADTVEKALDIMGADYSDMIKTAIAEGWVDYADNVGKSTGASCSSPYGAHPYVMMTWPGTMRGAFTLAHELGHGGHFYFAEKNQRMTNARPSRYFIEAPSTMNEMLLGNYLLSNTDDKRKRRWLILQLLGTYYHNFVTHLLEGEYQRRIYATAEKGEPLTASVFSEVTQQVLKDFWGDAVEIDEGAGLVWMHQPHYYMGLYPYTYSAGLTVSTIASKAIFDEGQPAVERWLDVLKTGGTLDPLELIKKAGIDMSEPKPIRRAVAHVGSLIDELAESYD</sequence>
<protein>
    <recommendedName>
        <fullName evidence="6">Oligopeptidase F</fullName>
        <ecNumber evidence="6">3.4.24.-</ecNumber>
    </recommendedName>
</protein>
<organism evidence="9 10">
    <name type="scientific">Planococcus lenghuensis</name>
    <dbReference type="NCBI Taxonomy" id="2213202"/>
    <lineage>
        <taxon>Bacteria</taxon>
        <taxon>Bacillati</taxon>
        <taxon>Bacillota</taxon>
        <taxon>Bacilli</taxon>
        <taxon>Bacillales</taxon>
        <taxon>Caryophanaceae</taxon>
        <taxon>Planococcus</taxon>
    </lineage>
</organism>
<proteinExistence type="inferred from homology"/>
<dbReference type="PANTHER" id="PTHR11804:SF45">
    <property type="entry name" value="SIMILAR TO OLIGOENDOPEPTIDASE"/>
    <property type="match status" value="1"/>
</dbReference>
<dbReference type="KEGG" id="pmar:B0X71_10170"/>
<reference evidence="9 10" key="1">
    <citation type="submission" date="2017-02" db="EMBL/GenBank/DDBJ databases">
        <title>The complete genomic sequence of a novel cold adapted crude oil-degrading bacterium Planococcus qaidamina Y42.</title>
        <authorList>
            <person name="Yang R."/>
        </authorList>
    </citation>
    <scope>NUCLEOTIDE SEQUENCE [LARGE SCALE GENOMIC DNA]</scope>
    <source>
        <strain evidence="9 10">Y42</strain>
    </source>
</reference>
<evidence type="ECO:0000256" key="2">
    <source>
        <dbReference type="ARBA" id="ARBA00022723"/>
    </source>
</evidence>
<dbReference type="Proteomes" id="UP000188184">
    <property type="component" value="Chromosome"/>
</dbReference>
<dbReference type="GO" id="GO:0006518">
    <property type="term" value="P:peptide metabolic process"/>
    <property type="evidence" value="ECO:0007669"/>
    <property type="project" value="TreeGrafter"/>
</dbReference>
<dbReference type="Pfam" id="PF01432">
    <property type="entry name" value="Peptidase_M3"/>
    <property type="match status" value="1"/>
</dbReference>
<dbReference type="GO" id="GO:0004222">
    <property type="term" value="F:metalloendopeptidase activity"/>
    <property type="evidence" value="ECO:0007669"/>
    <property type="project" value="UniProtKB-UniRule"/>
</dbReference>
<dbReference type="NCBIfam" id="TIGR00181">
    <property type="entry name" value="pepF"/>
    <property type="match status" value="1"/>
</dbReference>
<dbReference type="SUPFAM" id="SSF55486">
    <property type="entry name" value="Metalloproteases ('zincins'), catalytic domain"/>
    <property type="match status" value="1"/>
</dbReference>
<evidence type="ECO:0000256" key="4">
    <source>
        <dbReference type="ARBA" id="ARBA00022833"/>
    </source>
</evidence>
<comment type="similarity">
    <text evidence="6">Belongs to the peptidase M3B family.</text>
</comment>
<dbReference type="Gene3D" id="1.10.287.830">
    <property type="entry name" value="putative peptidase helix hairpin domain like"/>
    <property type="match status" value="1"/>
</dbReference>
<keyword evidence="5 6" id="KW-0482">Metalloprotease</keyword>
<evidence type="ECO:0000256" key="1">
    <source>
        <dbReference type="ARBA" id="ARBA00022670"/>
    </source>
</evidence>
<accession>A0A1Q2KYY2</accession>
<dbReference type="InterPro" id="IPR013647">
    <property type="entry name" value="OligopepF_N_dom"/>
</dbReference>
<gene>
    <name evidence="9" type="ORF">B0X71_10170</name>
</gene>
<dbReference type="GO" id="GO:0006508">
    <property type="term" value="P:proteolysis"/>
    <property type="evidence" value="ECO:0007669"/>
    <property type="project" value="UniProtKB-KW"/>
</dbReference>
<evidence type="ECO:0000259" key="8">
    <source>
        <dbReference type="Pfam" id="PF08439"/>
    </source>
</evidence>
<feature type="domain" description="Peptidase M3A/M3B catalytic" evidence="7">
    <location>
        <begin position="210"/>
        <end position="588"/>
    </location>
</feature>
<evidence type="ECO:0000313" key="10">
    <source>
        <dbReference type="Proteomes" id="UP000188184"/>
    </source>
</evidence>
<feature type="domain" description="Oligopeptidase F N-terminal" evidence="8">
    <location>
        <begin position="117"/>
        <end position="186"/>
    </location>
</feature>
<name>A0A1Q2KYY2_9BACL</name>
<comment type="cofactor">
    <cofactor evidence="6">
        <name>Zn(2+)</name>
        <dbReference type="ChEBI" id="CHEBI:29105"/>
    </cofactor>
    <text evidence="6">Binds 1 zinc ion.</text>
</comment>
<dbReference type="InterPro" id="IPR042088">
    <property type="entry name" value="OligoPept_F_C"/>
</dbReference>
<keyword evidence="10" id="KW-1185">Reference proteome</keyword>
<evidence type="ECO:0000256" key="5">
    <source>
        <dbReference type="ARBA" id="ARBA00023049"/>
    </source>
</evidence>
<evidence type="ECO:0000313" key="9">
    <source>
        <dbReference type="EMBL" id="AQQ53401.1"/>
    </source>
</evidence>